<dbReference type="Gene3D" id="3.30.870.10">
    <property type="entry name" value="Endonuclease Chain A"/>
    <property type="match status" value="1"/>
</dbReference>
<evidence type="ECO:0000313" key="1">
    <source>
        <dbReference type="EMBL" id="MEJ5220132.1"/>
    </source>
</evidence>
<keyword evidence="2" id="KW-1185">Reference proteome</keyword>
<dbReference type="RefSeq" id="WP_339404750.1">
    <property type="nucleotide sequence ID" value="NZ_JBBGAZ010000017.1"/>
</dbReference>
<comment type="caution">
    <text evidence="1">The sequence shown here is derived from an EMBL/GenBank/DDBJ whole genome shotgun (WGS) entry which is preliminary data.</text>
</comment>
<dbReference type="CDD" id="cd09117">
    <property type="entry name" value="PLDc_Bfil_DEXD_like"/>
    <property type="match status" value="1"/>
</dbReference>
<protein>
    <submittedName>
        <fullName evidence="1">Phospholipase D family protein</fullName>
    </submittedName>
</protein>
<evidence type="ECO:0000313" key="2">
    <source>
        <dbReference type="Proteomes" id="UP001368270"/>
    </source>
</evidence>
<proteinExistence type="predicted"/>
<dbReference type="EMBL" id="JBBGAZ010000017">
    <property type="protein sequence ID" value="MEJ5220132.1"/>
    <property type="molecule type" value="Genomic_DNA"/>
</dbReference>
<accession>A0ABU8QL21</accession>
<dbReference type="Proteomes" id="UP001368270">
    <property type="component" value="Unassembled WGS sequence"/>
</dbReference>
<sequence>MSISIVLRTSAKTNVFRDAVISTIGSGHLDEVLICSGFYQENFQGSHFQVSGEASFAKVCAASKIRLTTVGVHNNTWKSSYRDFRDNMKAAGVAINSYYKAGLKWHAKVYIGFRGGDPLVGIVGSSNLTRPAFSVTSPFNNECDVYLWDRKSKINDAALAAAEAASSQILIRAPYVPRLNGGRTVSQILSMVRDEVLSEDLKEL</sequence>
<organism evidence="1 2">
    <name type="scientific">Cognatishimia coralii</name>
    <dbReference type="NCBI Taxonomy" id="3083254"/>
    <lineage>
        <taxon>Bacteria</taxon>
        <taxon>Pseudomonadati</taxon>
        <taxon>Pseudomonadota</taxon>
        <taxon>Alphaproteobacteria</taxon>
        <taxon>Rhodobacterales</taxon>
        <taxon>Paracoccaceae</taxon>
        <taxon>Cognatishimia</taxon>
    </lineage>
</organism>
<gene>
    <name evidence="1" type="ORF">WG622_17895</name>
</gene>
<name>A0ABU8QL21_9RHOB</name>
<reference evidence="1 2" key="1">
    <citation type="submission" date="2024-03" db="EMBL/GenBank/DDBJ databases">
        <title>Cognatishimia coralii sp. nov., a marine bacterium isolated from coral surrounding seawater.</title>
        <authorList>
            <person name="Liu X."/>
            <person name="Liu S."/>
            <person name="Sun H."/>
            <person name="Zhang Y."/>
        </authorList>
    </citation>
    <scope>NUCLEOTIDE SEQUENCE [LARGE SCALE GENOMIC DNA]</scope>
    <source>
        <strain evidence="1 2">D5M38</strain>
    </source>
</reference>